<dbReference type="Proteomes" id="UP000092607">
    <property type="component" value="Unassembled WGS sequence"/>
</dbReference>
<comment type="caution">
    <text evidence="1">The sequence shown here is derived from an EMBL/GenBank/DDBJ whole genome shotgun (WGS) entry which is preliminary data.</text>
</comment>
<name>A0A1B8Q1U9_MORLA</name>
<protein>
    <submittedName>
        <fullName evidence="1">Uncharacterized protein</fullName>
    </submittedName>
</protein>
<organism evidence="1 2">
    <name type="scientific">Moraxella lacunata</name>
    <dbReference type="NCBI Taxonomy" id="477"/>
    <lineage>
        <taxon>Bacteria</taxon>
        <taxon>Pseudomonadati</taxon>
        <taxon>Pseudomonadota</taxon>
        <taxon>Gammaproteobacteria</taxon>
        <taxon>Moraxellales</taxon>
        <taxon>Moraxellaceae</taxon>
        <taxon>Moraxella</taxon>
    </lineage>
</organism>
<evidence type="ECO:0000313" key="1">
    <source>
        <dbReference type="EMBL" id="OBX62702.1"/>
    </source>
</evidence>
<gene>
    <name evidence="1" type="ORF">A9309_07130</name>
</gene>
<proteinExistence type="predicted"/>
<reference evidence="1 2" key="1">
    <citation type="submission" date="2016-06" db="EMBL/GenBank/DDBJ databases">
        <title>Draft genome of Moraxella lacunata CCUG 57757A.</title>
        <authorList>
            <person name="Salva-Serra F."/>
            <person name="Engstrom-Jakobsson H."/>
            <person name="Thorell K."/>
            <person name="Gonzales-Siles L."/>
            <person name="Karlsson R."/>
            <person name="Boulund F."/>
            <person name="Engstrand L."/>
            <person name="Kristiansson E."/>
            <person name="Moore E."/>
        </authorList>
    </citation>
    <scope>NUCLEOTIDE SEQUENCE [LARGE SCALE GENOMIC DNA]</scope>
    <source>
        <strain evidence="1 2">CCUG 57757A</strain>
    </source>
</reference>
<dbReference type="EMBL" id="LZMS01000059">
    <property type="protein sequence ID" value="OBX62702.1"/>
    <property type="molecule type" value="Genomic_DNA"/>
</dbReference>
<dbReference type="RefSeq" id="WP_065274032.1">
    <property type="nucleotide sequence ID" value="NZ_LZMS01000059.1"/>
</dbReference>
<dbReference type="OrthoDB" id="6659564at2"/>
<sequence length="102" mass="11248">MQDIYNLDINVVNQLAGIDPVLNPDWQEILDGIIPQLDEESQTVVASTVLAPKGIIYSKTTGKYFAKKPATLAQTLQSLPLQNKQLIKAAQILQDVYQTTPP</sequence>
<evidence type="ECO:0000313" key="2">
    <source>
        <dbReference type="Proteomes" id="UP000092607"/>
    </source>
</evidence>
<dbReference type="AlphaFoldDB" id="A0A1B8Q1U9"/>
<accession>A0A1B8Q1U9</accession>